<dbReference type="Proteomes" id="UP000190837">
    <property type="component" value="Unassembled WGS sequence"/>
</dbReference>
<dbReference type="AlphaFoldDB" id="A0A1C3HP70"/>
<dbReference type="InterPro" id="IPR029044">
    <property type="entry name" value="Nucleotide-diphossugar_trans"/>
</dbReference>
<evidence type="ECO:0000313" key="4">
    <source>
        <dbReference type="Proteomes" id="UP000190837"/>
    </source>
</evidence>
<keyword evidence="3" id="KW-0560">Oxidoreductase</keyword>
<evidence type="ECO:0000313" key="3">
    <source>
        <dbReference type="EMBL" id="SAY97077.1"/>
    </source>
</evidence>
<evidence type="ECO:0000259" key="2">
    <source>
        <dbReference type="Pfam" id="PF00535"/>
    </source>
</evidence>
<keyword evidence="3" id="KW-0413">Isomerase</keyword>
<dbReference type="Gene3D" id="3.90.550.60">
    <property type="match status" value="1"/>
</dbReference>
<protein>
    <submittedName>
        <fullName evidence="3">Ketol-acid reductoisomerase</fullName>
        <ecNumber evidence="3">1.1.1.86</ecNumber>
    </submittedName>
</protein>
<name>A0A1C3HP70_9GAMM</name>
<proteinExistence type="predicted"/>
<dbReference type="EMBL" id="FKLO01000050">
    <property type="protein sequence ID" value="SAY97077.1"/>
    <property type="molecule type" value="Genomic_DNA"/>
</dbReference>
<dbReference type="GO" id="GO:0004455">
    <property type="term" value="F:ketol-acid reductoisomerase activity"/>
    <property type="evidence" value="ECO:0007669"/>
    <property type="project" value="UniProtKB-EC"/>
</dbReference>
<dbReference type="InterPro" id="IPR001173">
    <property type="entry name" value="Glyco_trans_2-like"/>
</dbReference>
<gene>
    <name evidence="3" type="ORF">CHUV0807_1520</name>
</gene>
<evidence type="ECO:0000256" key="1">
    <source>
        <dbReference type="SAM" id="MobiDB-lite"/>
    </source>
</evidence>
<dbReference type="GO" id="GO:0016853">
    <property type="term" value="F:isomerase activity"/>
    <property type="evidence" value="ECO:0007669"/>
    <property type="project" value="UniProtKB-KW"/>
</dbReference>
<sequence>MEIPCNPPKKRMPTTKTHTPPMHNIQNLQFSFPSLPEHLFWHSADQEYACQTKADGLHLASYGKQISLNFTSLFNSFPAGHFLLHTTATQVYLQLHISGKADSISIYRKSQWSEERILQHHDCAEGTIQLGPFPLEKGIERYSFSLEARGEIIIHEGCWLVDADVQNKSVAICITTFKKEHYVTANVNALLHYPPLKKQNYRITVVDNGGTMQREDFAASEQCQLISQANLGGTGGFMRGLMDARAKNSDYILFMDDDILLAPEIIYRAVAIAQIARPKKAFGGMMLHYTRKDKIHEQGCRLPWKTNQFFQRINSDEQLTCAQDKFAPLYTENYPDFSGWWFYMAETKETPILPNFFFKWDDICASLYLQQHGNSLTVFPTLFVWHEDFSIKRHLMLTDYLSMRNEIWAFAFLGISENQMQIAFRRTFMMIVRDILMYDYRRAKIRLQSLQDALRYREYLAPQFVADGHGDYPVKLAREYMPPLQEIDNHIDTFYEKEKERYPRGTFMKRLVRLSLGTLRMLMPRKKASLGNGKIPLLSMDNGNFPIIHPYQKYFLYNSDGNVGYYCKYSAKESGQLLWQTVKTLRQIKKAYPQIVAWMKTQTFDEAYWQTIFQAKAEK</sequence>
<feature type="domain" description="Glycosyltransferase 2-like" evidence="2">
    <location>
        <begin position="172"/>
        <end position="312"/>
    </location>
</feature>
<organism evidence="3 4">
    <name type="scientific">Cardiobacterium hominis</name>
    <dbReference type="NCBI Taxonomy" id="2718"/>
    <lineage>
        <taxon>Bacteria</taxon>
        <taxon>Pseudomonadati</taxon>
        <taxon>Pseudomonadota</taxon>
        <taxon>Gammaproteobacteria</taxon>
        <taxon>Cardiobacteriales</taxon>
        <taxon>Cardiobacteriaceae</taxon>
        <taxon>Cardiobacterium</taxon>
    </lineage>
</organism>
<accession>A0A1C3HP70</accession>
<dbReference type="SUPFAM" id="SSF53448">
    <property type="entry name" value="Nucleotide-diphospho-sugar transferases"/>
    <property type="match status" value="1"/>
</dbReference>
<feature type="region of interest" description="Disordered" evidence="1">
    <location>
        <begin position="1"/>
        <end position="20"/>
    </location>
</feature>
<dbReference type="Pfam" id="PF00535">
    <property type="entry name" value="Glycos_transf_2"/>
    <property type="match status" value="1"/>
</dbReference>
<dbReference type="EC" id="1.1.1.86" evidence="3"/>
<reference evidence="4" key="1">
    <citation type="submission" date="2016-04" db="EMBL/GenBank/DDBJ databases">
        <authorList>
            <person name="Tagini F."/>
        </authorList>
    </citation>
    <scope>NUCLEOTIDE SEQUENCE [LARGE SCALE GENOMIC DNA]</scope>
    <source>
        <strain evidence="4">CHUV0807</strain>
    </source>
</reference>